<feature type="transmembrane region" description="Helical" evidence="7">
    <location>
        <begin position="267"/>
        <end position="285"/>
    </location>
</feature>
<evidence type="ECO:0000256" key="2">
    <source>
        <dbReference type="ARBA" id="ARBA00005982"/>
    </source>
</evidence>
<name>A0A376B9K7_9ASCO</name>
<dbReference type="OrthoDB" id="8904098at2759"/>
<proteinExistence type="inferred from homology"/>
<dbReference type="VEuPathDB" id="FungiDB:SCODWIG_03126"/>
<feature type="transmembrane region" description="Helical" evidence="7">
    <location>
        <begin position="141"/>
        <end position="166"/>
    </location>
</feature>
<evidence type="ECO:0000256" key="5">
    <source>
        <dbReference type="ARBA" id="ARBA00023136"/>
    </source>
</evidence>
<evidence type="ECO:0000256" key="6">
    <source>
        <dbReference type="SAM" id="MobiDB-lite"/>
    </source>
</evidence>
<evidence type="ECO:0000256" key="4">
    <source>
        <dbReference type="ARBA" id="ARBA00022989"/>
    </source>
</evidence>
<feature type="transmembrane region" description="Helical" evidence="7">
    <location>
        <begin position="463"/>
        <end position="485"/>
    </location>
</feature>
<dbReference type="InterPro" id="IPR036259">
    <property type="entry name" value="MFS_trans_sf"/>
</dbReference>
<feature type="region of interest" description="Disordered" evidence="6">
    <location>
        <begin position="1"/>
        <end position="71"/>
    </location>
</feature>
<evidence type="ECO:0000313" key="9">
    <source>
        <dbReference type="Proteomes" id="UP000262825"/>
    </source>
</evidence>
<feature type="transmembrane region" description="Helical" evidence="7">
    <location>
        <begin position="542"/>
        <end position="561"/>
    </location>
</feature>
<sequence>MQSWFNNKGKKEQKEQPTAVITSEIDADNNSGNFNAEAGNLAEEEKKFDNEQVFQQQQHEDEAYEESFPEPTEEEAKSLRRVMGYAPWYCYLILFIEFAERSSYYCVTNVLNNFIQLPLPEGGPGTGAIAKSSQQAGALGLGLQAASGITLMLTFLAYCFPLYTGYVSDVKWGRFKMLWAGVLTGIIGHLILIFAAIPSVIARGKSAMAAVIIGIILLAMCTSFIKPVLLPTLMAQYPHETDVVVTLKTGERVIMDKDSSLQRMSMIFYFSINLGAFVAIGSGYLARDHGYWAAFLLPMCLYLLIPIILIPLQTRMKDIAPSGRSVMVDSMKVLKVCFEGNWIKRYRKGQFWDYAKPANLKQMGRIGWKKNVPGFYPDSFVDDTKVTVSASTIFLYFVIFNLNDAGISGMSNNLTLSMKSDNVPNDLINNFNPLAIIFFIPFLDYCVYPLFRKMHINFKPVFRIFTGFMVAAGASVSGAVMQYYIYKTSPCGYYATECAEKGETAPISLYVVCVYYAITGISECFAMTSCYQLAFERSPSHMKGFVMSLFLFTSALSAALGEIVTPSLVDPHLIIPFGVLAGIGAAFAFLFLIRYWNLDKVMAEEERLRLEREAKTYVSGESHSVADEYMISQEGVDLEAASVTSDPASNTHKLDHVLSLTSALDTKLK</sequence>
<dbReference type="SUPFAM" id="SSF103473">
    <property type="entry name" value="MFS general substrate transporter"/>
    <property type="match status" value="1"/>
</dbReference>
<keyword evidence="5 7" id="KW-0472">Membrane</keyword>
<comment type="subcellular location">
    <subcellularLocation>
        <location evidence="1">Membrane</location>
        <topology evidence="1">Multi-pass membrane protein</topology>
    </subcellularLocation>
</comment>
<comment type="similarity">
    <text evidence="2">Belongs to the major facilitator superfamily. Proton-dependent oligopeptide transporter (POT/PTR) (TC 2.A.17) family.</text>
</comment>
<feature type="compositionally biased region" description="Acidic residues" evidence="6">
    <location>
        <begin position="62"/>
        <end position="71"/>
    </location>
</feature>
<dbReference type="AlphaFoldDB" id="A0A376B9K7"/>
<keyword evidence="4 7" id="KW-1133">Transmembrane helix</keyword>
<feature type="transmembrane region" description="Helical" evidence="7">
    <location>
        <begin position="178"/>
        <end position="201"/>
    </location>
</feature>
<reference evidence="9" key="1">
    <citation type="submission" date="2018-06" db="EMBL/GenBank/DDBJ databases">
        <authorList>
            <person name="Guldener U."/>
        </authorList>
    </citation>
    <scope>NUCLEOTIDE SEQUENCE [LARGE SCALE GENOMIC DNA]</scope>
    <source>
        <strain evidence="9">UTAD17</strain>
    </source>
</reference>
<feature type="transmembrane region" description="Helical" evidence="7">
    <location>
        <begin position="431"/>
        <end position="451"/>
    </location>
</feature>
<keyword evidence="3 7" id="KW-0812">Transmembrane</keyword>
<dbReference type="PANTHER" id="PTHR11654">
    <property type="entry name" value="OLIGOPEPTIDE TRANSPORTER-RELATED"/>
    <property type="match status" value="1"/>
</dbReference>
<dbReference type="EMBL" id="UFAJ01000670">
    <property type="protein sequence ID" value="SSD61365.1"/>
    <property type="molecule type" value="Genomic_DNA"/>
</dbReference>
<feature type="transmembrane region" description="Helical" evidence="7">
    <location>
        <begin position="207"/>
        <end position="225"/>
    </location>
</feature>
<evidence type="ECO:0000256" key="3">
    <source>
        <dbReference type="ARBA" id="ARBA00022692"/>
    </source>
</evidence>
<dbReference type="Proteomes" id="UP000262825">
    <property type="component" value="Unassembled WGS sequence"/>
</dbReference>
<keyword evidence="9" id="KW-1185">Reference proteome</keyword>
<evidence type="ECO:0000256" key="1">
    <source>
        <dbReference type="ARBA" id="ARBA00004141"/>
    </source>
</evidence>
<feature type="transmembrane region" description="Helical" evidence="7">
    <location>
        <begin position="505"/>
        <end position="530"/>
    </location>
</feature>
<evidence type="ECO:0000256" key="7">
    <source>
        <dbReference type="SAM" id="Phobius"/>
    </source>
</evidence>
<organism evidence="8 9">
    <name type="scientific">Saccharomycodes ludwigii</name>
    <dbReference type="NCBI Taxonomy" id="36035"/>
    <lineage>
        <taxon>Eukaryota</taxon>
        <taxon>Fungi</taxon>
        <taxon>Dikarya</taxon>
        <taxon>Ascomycota</taxon>
        <taxon>Saccharomycotina</taxon>
        <taxon>Saccharomycetes</taxon>
        <taxon>Saccharomycodales</taxon>
        <taxon>Saccharomycodaceae</taxon>
        <taxon>Saccharomycodes</taxon>
    </lineage>
</organism>
<accession>A0A376B9K7</accession>
<dbReference type="Pfam" id="PF00854">
    <property type="entry name" value="PTR2"/>
    <property type="match status" value="1"/>
</dbReference>
<dbReference type="InterPro" id="IPR000109">
    <property type="entry name" value="POT_fam"/>
</dbReference>
<feature type="transmembrane region" description="Helical" evidence="7">
    <location>
        <begin position="393"/>
        <end position="411"/>
    </location>
</feature>
<dbReference type="Gene3D" id="1.20.1250.20">
    <property type="entry name" value="MFS general substrate transporter like domains"/>
    <property type="match status" value="1"/>
</dbReference>
<feature type="transmembrane region" description="Helical" evidence="7">
    <location>
        <begin position="291"/>
        <end position="312"/>
    </location>
</feature>
<dbReference type="GO" id="GO:0022857">
    <property type="term" value="F:transmembrane transporter activity"/>
    <property type="evidence" value="ECO:0007669"/>
    <property type="project" value="InterPro"/>
</dbReference>
<gene>
    <name evidence="8" type="ORF">SCODWIG_03126</name>
</gene>
<evidence type="ECO:0000313" key="8">
    <source>
        <dbReference type="EMBL" id="SSD61365.1"/>
    </source>
</evidence>
<protein>
    <submittedName>
        <fullName evidence="8">Related to H+/oligopeptide symporter</fullName>
    </submittedName>
</protein>
<feature type="transmembrane region" description="Helical" evidence="7">
    <location>
        <begin position="573"/>
        <end position="593"/>
    </location>
</feature>
<dbReference type="GO" id="GO:0016020">
    <property type="term" value="C:membrane"/>
    <property type="evidence" value="ECO:0007669"/>
    <property type="project" value="UniProtKB-SubCell"/>
</dbReference>